<dbReference type="Pfam" id="PF13377">
    <property type="entry name" value="Peripla_BP_3"/>
    <property type="match status" value="1"/>
</dbReference>
<dbReference type="InterPro" id="IPR000700">
    <property type="entry name" value="PAS-assoc_C"/>
</dbReference>
<dbReference type="SMART" id="SM00091">
    <property type="entry name" value="PAS"/>
    <property type="match status" value="1"/>
</dbReference>
<dbReference type="CDD" id="cd06267">
    <property type="entry name" value="PBP1_LacI_sugar_binding-like"/>
    <property type="match status" value="1"/>
</dbReference>
<dbReference type="PANTHER" id="PTHR30146">
    <property type="entry name" value="LACI-RELATED TRANSCRIPTIONAL REPRESSOR"/>
    <property type="match status" value="1"/>
</dbReference>
<evidence type="ECO:0000256" key="2">
    <source>
        <dbReference type="ARBA" id="ARBA00023125"/>
    </source>
</evidence>
<protein>
    <submittedName>
        <fullName evidence="6">PAS domain S-box-containing protein</fullName>
    </submittedName>
</protein>
<dbReference type="Gene3D" id="3.30.450.20">
    <property type="entry name" value="PAS domain"/>
    <property type="match status" value="1"/>
</dbReference>
<name>A0A2A9E596_9MICO</name>
<evidence type="ECO:0000313" key="6">
    <source>
        <dbReference type="EMBL" id="PFG33826.1"/>
    </source>
</evidence>
<sequence>MGVLSPVVGGFYFGKVLSGIGRAIRAGGHQVVAIQTYAADLDREKFPEQSDYDSCVGLDAVDGVIVITSAVDRDTLRVLDRSDKPLVVISEQEAGLRAPIVTPDNRGGIRAAVEHLLDHGHSRIGFVGNPQQLDIRERYEAYRSTLAANGIEPQDEWVVTTADNQEASGSAAATELLARGMPTTATVAATDRNALGFMAVLRAEGIALPTDHAVIGFDHAEGGARSRPRLSSIDPHHDRVGELAAGLLLAQLVSDDVGPGAHLSETTLVTRESCGCVDSTRAGLLVDGVSREGGGSAAAQLNELACAVFFGARGGDCAQPDISMWVRCVVESLVVAAQRAAVPAGAALGRLADMTTALHPHPEALEQILVAVRAVESEAALGLPPGSPSHSAALRSAASGVTVALTKGCSRGLLARSGHLERTLVNQYEVDLALMRPDGASPRTLSWLPNAHRGSASLALWTGRRTADGERELEIVGTRDVGSTGSRLVGMRLPARAFPPPALTRSAGATRPDLTFVIPVTFAASDWGYLTIGGPVDTRSTSARDKYNHWAAMLAIALDQEQTLASLREQRTALQISAERERELATAVRASEERYALASAALSDGMWDWDVLSGSVYYSPRWKSVLGYAENEVGTSLDEWTDRVHPDDRDELSMAIAAQLAGVEQPLMLEQRIRTASGAYRWVLCRGVTVLNKAGCPARIVGAMTDLSETRREEQAMRRFAVRDARPGLVHRDVFMDRLAAAVERAGRMEGYDCSLVLLRVVPSGGGASSGELTEGGATVGEGVDAGVDAVVEAVRTIMGPGDSATLRAPDEVAVLVDGVPGFGAPHIDVVEGLVDGLAQVWVVQSLKTFADADAVFRDADMSVLRGIARSAAAR</sequence>
<dbReference type="InterPro" id="IPR013655">
    <property type="entry name" value="PAS_fold_3"/>
</dbReference>
<keyword evidence="7" id="KW-1185">Reference proteome</keyword>
<feature type="domain" description="PAC" evidence="5">
    <location>
        <begin position="667"/>
        <end position="719"/>
    </location>
</feature>
<dbReference type="PANTHER" id="PTHR30146:SF153">
    <property type="entry name" value="LACTOSE OPERON REPRESSOR"/>
    <property type="match status" value="1"/>
</dbReference>
<dbReference type="AlphaFoldDB" id="A0A2A9E596"/>
<evidence type="ECO:0000313" key="7">
    <source>
        <dbReference type="Proteomes" id="UP000225548"/>
    </source>
</evidence>
<dbReference type="CDD" id="cd00130">
    <property type="entry name" value="PAS"/>
    <property type="match status" value="1"/>
</dbReference>
<dbReference type="EMBL" id="PDJG01000001">
    <property type="protein sequence ID" value="PFG33826.1"/>
    <property type="molecule type" value="Genomic_DNA"/>
</dbReference>
<dbReference type="Pfam" id="PF08447">
    <property type="entry name" value="PAS_3"/>
    <property type="match status" value="1"/>
</dbReference>
<proteinExistence type="predicted"/>
<reference evidence="6 7" key="1">
    <citation type="submission" date="2017-10" db="EMBL/GenBank/DDBJ databases">
        <title>Sequencing the genomes of 1000 actinobacteria strains.</title>
        <authorList>
            <person name="Klenk H.-P."/>
        </authorList>
    </citation>
    <scope>NUCLEOTIDE SEQUENCE [LARGE SCALE GENOMIC DNA]</scope>
    <source>
        <strain evidence="6 7">DSM 18966</strain>
    </source>
</reference>
<dbReference type="InterPro" id="IPR001610">
    <property type="entry name" value="PAC"/>
</dbReference>
<keyword evidence="3" id="KW-0804">Transcription</keyword>
<feature type="domain" description="PAS" evidence="4">
    <location>
        <begin position="591"/>
        <end position="663"/>
    </location>
</feature>
<dbReference type="RefSeq" id="WP_245862327.1">
    <property type="nucleotide sequence ID" value="NZ_PDJG01000001.1"/>
</dbReference>
<dbReference type="PROSITE" id="PS50113">
    <property type="entry name" value="PAC"/>
    <property type="match status" value="1"/>
</dbReference>
<dbReference type="InterPro" id="IPR046335">
    <property type="entry name" value="LacI/GalR-like_sensor"/>
</dbReference>
<dbReference type="SMART" id="SM00086">
    <property type="entry name" value="PAC"/>
    <property type="match status" value="1"/>
</dbReference>
<dbReference type="InterPro" id="IPR028082">
    <property type="entry name" value="Peripla_BP_I"/>
</dbReference>
<dbReference type="NCBIfam" id="TIGR00229">
    <property type="entry name" value="sensory_box"/>
    <property type="match status" value="1"/>
</dbReference>
<dbReference type="PROSITE" id="PS50112">
    <property type="entry name" value="PAS"/>
    <property type="match status" value="1"/>
</dbReference>
<comment type="caution">
    <text evidence="6">The sequence shown here is derived from an EMBL/GenBank/DDBJ whole genome shotgun (WGS) entry which is preliminary data.</text>
</comment>
<keyword evidence="2" id="KW-0238">DNA-binding</keyword>
<evidence type="ECO:0000256" key="3">
    <source>
        <dbReference type="ARBA" id="ARBA00023163"/>
    </source>
</evidence>
<dbReference type="Proteomes" id="UP000225548">
    <property type="component" value="Unassembled WGS sequence"/>
</dbReference>
<evidence type="ECO:0000259" key="4">
    <source>
        <dbReference type="PROSITE" id="PS50112"/>
    </source>
</evidence>
<keyword evidence="1" id="KW-0805">Transcription regulation</keyword>
<dbReference type="InterPro" id="IPR000014">
    <property type="entry name" value="PAS"/>
</dbReference>
<dbReference type="GO" id="GO:0000976">
    <property type="term" value="F:transcription cis-regulatory region binding"/>
    <property type="evidence" value="ECO:0007669"/>
    <property type="project" value="TreeGrafter"/>
</dbReference>
<dbReference type="SUPFAM" id="SSF55785">
    <property type="entry name" value="PYP-like sensor domain (PAS domain)"/>
    <property type="match status" value="1"/>
</dbReference>
<organism evidence="6 7">
    <name type="scientific">Sanguibacter antarcticus</name>
    <dbReference type="NCBI Taxonomy" id="372484"/>
    <lineage>
        <taxon>Bacteria</taxon>
        <taxon>Bacillati</taxon>
        <taxon>Actinomycetota</taxon>
        <taxon>Actinomycetes</taxon>
        <taxon>Micrococcales</taxon>
        <taxon>Sanguibacteraceae</taxon>
        <taxon>Sanguibacter</taxon>
    </lineage>
</organism>
<gene>
    <name evidence="6" type="ORF">ATL42_1718</name>
</gene>
<dbReference type="InterPro" id="IPR035965">
    <property type="entry name" value="PAS-like_dom_sf"/>
</dbReference>
<dbReference type="GO" id="GO:0003700">
    <property type="term" value="F:DNA-binding transcription factor activity"/>
    <property type="evidence" value="ECO:0007669"/>
    <property type="project" value="TreeGrafter"/>
</dbReference>
<evidence type="ECO:0000256" key="1">
    <source>
        <dbReference type="ARBA" id="ARBA00023015"/>
    </source>
</evidence>
<dbReference type="SUPFAM" id="SSF53822">
    <property type="entry name" value="Periplasmic binding protein-like I"/>
    <property type="match status" value="1"/>
</dbReference>
<accession>A0A2A9E596</accession>
<evidence type="ECO:0000259" key="5">
    <source>
        <dbReference type="PROSITE" id="PS50113"/>
    </source>
</evidence>
<dbReference type="Gene3D" id="3.40.50.2300">
    <property type="match status" value="2"/>
</dbReference>